<dbReference type="GO" id="GO:0006284">
    <property type="term" value="P:base-excision repair"/>
    <property type="evidence" value="ECO:0007669"/>
    <property type="project" value="UniProtKB-UniRule"/>
</dbReference>
<evidence type="ECO:0000256" key="7">
    <source>
        <dbReference type="HAMAP-Rule" id="MF_00241"/>
    </source>
</evidence>
<comment type="similarity">
    <text evidence="7">Belongs to the type-2 OGG1 family.</text>
</comment>
<dbReference type="Pfam" id="PF22175">
    <property type="entry name" value="Ogg-HhH"/>
    <property type="match status" value="1"/>
</dbReference>
<keyword evidence="3 7" id="KW-0234">DNA repair</keyword>
<organism evidence="10 11">
    <name type="scientific">Aciduliprofundum boonei (strain DSM 19572 / T469)</name>
    <dbReference type="NCBI Taxonomy" id="439481"/>
    <lineage>
        <taxon>Archaea</taxon>
        <taxon>Methanobacteriati</taxon>
        <taxon>Thermoplasmatota</taxon>
        <taxon>DHVE2 group</taxon>
        <taxon>Candidatus Aciduliprofundum</taxon>
    </lineage>
</organism>
<dbReference type="EC" id="4.2.99.18" evidence="7"/>
<keyword evidence="11" id="KW-1185">Reference proteome</keyword>
<dbReference type="InterPro" id="IPR012092">
    <property type="entry name" value="DNA_glyclase/AP_lyase_Ogg"/>
</dbReference>
<evidence type="ECO:0000256" key="4">
    <source>
        <dbReference type="ARBA" id="ARBA00023239"/>
    </source>
</evidence>
<name>D3TCK0_ACIB4</name>
<protein>
    <recommendedName>
        <fullName evidence="7">8-oxoguanine DNA glycosylase/AP lyase</fullName>
    </recommendedName>
    <domain>
        <recommendedName>
            <fullName evidence="7">8-oxoguanine DNA glycosylase</fullName>
            <shortName evidence="7">8-oxoG DNA glycosylase</shortName>
            <ecNumber evidence="7">3.2.2.-</ecNumber>
        </recommendedName>
    </domain>
    <domain>
        <recommendedName>
            <fullName evidence="7">DNA-(apurinic or apyrimidinic site) lyase</fullName>
            <shortName evidence="7">AP lyase</shortName>
            <ecNumber evidence="7">4.2.99.18</ecNumber>
        </recommendedName>
    </domain>
</protein>
<reference evidence="10" key="1">
    <citation type="submission" date="2010-02" db="EMBL/GenBank/DDBJ databases">
        <title>Complete sequence of Aciduliprofundum boonei T469.</title>
        <authorList>
            <consortium name="US DOE Joint Genome Institute"/>
            <person name="Lucas S."/>
            <person name="Copeland A."/>
            <person name="Lapidus A."/>
            <person name="Cheng J.-F."/>
            <person name="Bruce D."/>
            <person name="Goodwin L."/>
            <person name="Pitluck S."/>
            <person name="Saunders E."/>
            <person name="Detter J.C."/>
            <person name="Han C."/>
            <person name="Tapia R."/>
            <person name="Land M."/>
            <person name="Hauser L."/>
            <person name="Kyrpides N."/>
            <person name="Mikhailova N."/>
            <person name="Flores G."/>
            <person name="Reysenbach A.-L."/>
            <person name="Woyke T."/>
        </authorList>
    </citation>
    <scope>NUCLEOTIDE SEQUENCE</scope>
    <source>
        <strain evidence="10">T469</strain>
    </source>
</reference>
<comment type="catalytic activity">
    <reaction evidence="7">
        <text>2'-deoxyribonucleotide-(2'-deoxyribose 5'-phosphate)-2'-deoxyribonucleotide-DNA = a 3'-end 2'-deoxyribonucleotide-(2,3-dehydro-2,3-deoxyribose 5'-phosphate)-DNA + a 5'-end 5'-phospho-2'-deoxyribonucleoside-DNA + H(+)</text>
        <dbReference type="Rhea" id="RHEA:66592"/>
        <dbReference type="Rhea" id="RHEA-COMP:13180"/>
        <dbReference type="Rhea" id="RHEA-COMP:16897"/>
        <dbReference type="Rhea" id="RHEA-COMP:17067"/>
        <dbReference type="ChEBI" id="CHEBI:15378"/>
        <dbReference type="ChEBI" id="CHEBI:136412"/>
        <dbReference type="ChEBI" id="CHEBI:157695"/>
        <dbReference type="ChEBI" id="CHEBI:167181"/>
        <dbReference type="EC" id="4.2.99.18"/>
    </reaction>
</comment>
<dbReference type="HAMAP" id="MF_00241">
    <property type="entry name" value="Ogg"/>
    <property type="match status" value="1"/>
</dbReference>
<dbReference type="OrthoDB" id="35941at2157"/>
<dbReference type="InterPro" id="IPR003265">
    <property type="entry name" value="HhH-GPD_domain"/>
</dbReference>
<feature type="site" description="Important for guanine/8-oxoguanine distinction" evidence="7">
    <location>
        <position position="213"/>
    </location>
</feature>
<dbReference type="Gene3D" id="1.10.1670.10">
    <property type="entry name" value="Helix-hairpin-Helix base-excision DNA repair enzymes (C-terminal)"/>
    <property type="match status" value="1"/>
</dbReference>
<dbReference type="KEGG" id="abi:Aboo_0474"/>
<gene>
    <name evidence="7" type="primary">ogg</name>
    <name evidence="10" type="ordered locus">Aboo_0474</name>
</gene>
<feature type="active site" evidence="7">
    <location>
        <position position="153"/>
    </location>
</feature>
<evidence type="ECO:0000256" key="6">
    <source>
        <dbReference type="ARBA" id="ARBA00023295"/>
    </source>
</evidence>
<keyword evidence="5 7" id="KW-0511">Multifunctional enzyme</keyword>
<keyword evidence="2 7" id="KW-0378">Hydrolase</keyword>
<feature type="domain" description="HhH-GPD" evidence="9">
    <location>
        <begin position="45"/>
        <end position="208"/>
    </location>
</feature>
<feature type="coiled-coil region" evidence="8">
    <location>
        <begin position="7"/>
        <end position="34"/>
    </location>
</feature>
<dbReference type="NCBIfam" id="NF002305">
    <property type="entry name" value="PRK01229.1"/>
    <property type="match status" value="1"/>
</dbReference>
<dbReference type="AlphaFoldDB" id="D3TCK0"/>
<keyword evidence="4 7" id="KW-0456">Lyase</keyword>
<evidence type="ECO:0000313" key="11">
    <source>
        <dbReference type="Proteomes" id="UP000001400"/>
    </source>
</evidence>
<dbReference type="SUPFAM" id="SSF48150">
    <property type="entry name" value="DNA-glycosylase"/>
    <property type="match status" value="1"/>
</dbReference>
<dbReference type="RefSeq" id="WP_012997143.1">
    <property type="nucleotide sequence ID" value="NC_013926.1"/>
</dbReference>
<dbReference type="Gene3D" id="1.10.340.30">
    <property type="entry name" value="Hypothetical protein, domain 2"/>
    <property type="match status" value="1"/>
</dbReference>
<evidence type="ECO:0000259" key="9">
    <source>
        <dbReference type="SMART" id="SM00478"/>
    </source>
</evidence>
<dbReference type="HOGENOM" id="CLU_104937_0_0_2"/>
<dbReference type="EMBL" id="CP001941">
    <property type="protein sequence ID" value="ADD08285.1"/>
    <property type="molecule type" value="Genomic_DNA"/>
</dbReference>
<dbReference type="GeneID" id="8827419"/>
<evidence type="ECO:0000256" key="2">
    <source>
        <dbReference type="ARBA" id="ARBA00022801"/>
    </source>
</evidence>
<evidence type="ECO:0000256" key="3">
    <source>
        <dbReference type="ARBA" id="ARBA00023204"/>
    </source>
</evidence>
<evidence type="ECO:0000256" key="1">
    <source>
        <dbReference type="ARBA" id="ARBA00022763"/>
    </source>
</evidence>
<evidence type="ECO:0000256" key="5">
    <source>
        <dbReference type="ARBA" id="ARBA00023268"/>
    </source>
</evidence>
<keyword evidence="8" id="KW-0175">Coiled coil</keyword>
<accession>D3TCK0</accession>
<dbReference type="GO" id="GO:0016799">
    <property type="term" value="F:hydrolase activity, hydrolyzing N-glycosyl compounds"/>
    <property type="evidence" value="ECO:0007669"/>
    <property type="project" value="UniProtKB-UniRule"/>
</dbReference>
<dbReference type="EC" id="3.2.2.-" evidence="7"/>
<dbReference type="InterPro" id="IPR011257">
    <property type="entry name" value="DNA_glycosylase"/>
</dbReference>
<dbReference type="PIRSF" id="PIRSF005954">
    <property type="entry name" value="Thrmst_ogg"/>
    <property type="match status" value="1"/>
</dbReference>
<dbReference type="SMART" id="SM00478">
    <property type="entry name" value="ENDO3c"/>
    <property type="match status" value="1"/>
</dbReference>
<keyword evidence="1 7" id="KW-0227">DNA damage</keyword>
<feature type="active site" evidence="7">
    <location>
        <position position="134"/>
    </location>
</feature>
<dbReference type="Proteomes" id="UP000001400">
    <property type="component" value="Chromosome"/>
</dbReference>
<sequence>MSLNEILKIWYEKKDEIERRLDEFKSLWKNASDEELFAELAFCLLTPQSKATVCWRAIEELRDSGILFFGSSEDIVDFLTGVRFKYTKAKNIVSARTFFSKNSKINIRGVLSQFSSPIEMREFLVANIRGMGYKEASHFLRNIGLGESLAILDRHILKNLVSLGVIDVIPKTLTKKKYLEIEEKMRRFAKEIGVPMAHLDLVLWFKEAGLIFK</sequence>
<evidence type="ECO:0000313" key="10">
    <source>
        <dbReference type="EMBL" id="ADD08285.1"/>
    </source>
</evidence>
<proteinExistence type="inferred from homology"/>
<dbReference type="InterPro" id="IPR023170">
    <property type="entry name" value="HhH_base_excis_C"/>
</dbReference>
<comment type="function">
    <text evidence="7">Catalyzes the excision of an oxidatively damaged form of guanine (7,8-dihydro-8-oxoguanine = 8-oxoG) from DNA. Also cleaves the DNA backbone at apurinic/apyrimidinic sites (AP sites).</text>
</comment>
<evidence type="ECO:0000256" key="8">
    <source>
        <dbReference type="SAM" id="Coils"/>
    </source>
</evidence>
<keyword evidence="6 7" id="KW-0326">Glycosidase</keyword>
<dbReference type="GO" id="GO:0140078">
    <property type="term" value="F:class I DNA-(apurinic or apyrimidinic site) endonuclease activity"/>
    <property type="evidence" value="ECO:0007669"/>
    <property type="project" value="UniProtKB-EC"/>
</dbReference>